<proteinExistence type="inferred from homology"/>
<feature type="domain" description="DNA polymerase III beta sliding clamp central" evidence="13">
    <location>
        <begin position="137"/>
        <end position="248"/>
    </location>
</feature>
<dbReference type="RefSeq" id="WP_016553064.1">
    <property type="nucleotide sequence ID" value="NZ_AEYE02000005.1"/>
</dbReference>
<dbReference type="InterPro" id="IPR046938">
    <property type="entry name" value="DNA_clamp_sf"/>
</dbReference>
<dbReference type="Gene3D" id="3.10.150.10">
    <property type="entry name" value="DNA Polymerase III, subunit A, domain 2"/>
    <property type="match status" value="1"/>
</dbReference>
<evidence type="ECO:0000256" key="6">
    <source>
        <dbReference type="ARBA" id="ARBA00022695"/>
    </source>
</evidence>
<dbReference type="SUPFAM" id="SSF55979">
    <property type="entry name" value="DNA clamp"/>
    <property type="match status" value="3"/>
</dbReference>
<dbReference type="NCBIfam" id="TIGR00663">
    <property type="entry name" value="dnan"/>
    <property type="match status" value="1"/>
</dbReference>
<evidence type="ECO:0000256" key="7">
    <source>
        <dbReference type="ARBA" id="ARBA00022705"/>
    </source>
</evidence>
<dbReference type="Proteomes" id="UP000014411">
    <property type="component" value="Unassembled WGS sequence"/>
</dbReference>
<keyword evidence="4" id="KW-0963">Cytoplasm</keyword>
<dbReference type="InterPro" id="IPR022637">
    <property type="entry name" value="DNA_polIII_beta_cen"/>
</dbReference>
<dbReference type="eggNOG" id="COG0592">
    <property type="taxonomic scope" value="Bacteria"/>
</dbReference>
<comment type="similarity">
    <text evidence="2">Belongs to the beta sliding clamp family.</text>
</comment>
<keyword evidence="6 15" id="KW-0548">Nucleotidyltransferase</keyword>
<reference evidence="15 16" key="1">
    <citation type="journal article" date="2012" name="J. Bacteriol.">
        <title>Genome sequence of Rhizobium grahamii CCGE502, a broad-host-range symbiont with low nodulation competitiveness in Phaseolus vulgaris.</title>
        <authorList>
            <person name="Althabegoiti M.J."/>
            <person name="Lozano L."/>
            <person name="Torres-Tejerizo G."/>
            <person name="Ormeno-Orrillo E."/>
            <person name="Rogel M.A."/>
            <person name="Gonzalez V."/>
            <person name="Martinez-Romero E."/>
        </authorList>
    </citation>
    <scope>NUCLEOTIDE SEQUENCE [LARGE SCALE GENOMIC DNA]</scope>
    <source>
        <strain evidence="15 16">CCGE 502</strain>
    </source>
</reference>
<dbReference type="GO" id="GO:0006271">
    <property type="term" value="P:DNA strand elongation involved in DNA replication"/>
    <property type="evidence" value="ECO:0007669"/>
    <property type="project" value="TreeGrafter"/>
</dbReference>
<keyword evidence="7" id="KW-0235">DNA replication</keyword>
<keyword evidence="9" id="KW-0238">DNA-binding</keyword>
<evidence type="ECO:0000259" key="13">
    <source>
        <dbReference type="Pfam" id="PF02767"/>
    </source>
</evidence>
<dbReference type="GO" id="GO:0003887">
    <property type="term" value="F:DNA-directed DNA polymerase activity"/>
    <property type="evidence" value="ECO:0007669"/>
    <property type="project" value="UniProtKB-KW"/>
</dbReference>
<dbReference type="AlphaFoldDB" id="S3HLL3"/>
<dbReference type="InterPro" id="IPR001001">
    <property type="entry name" value="DNA_polIII_beta"/>
</dbReference>
<evidence type="ECO:0000256" key="4">
    <source>
        <dbReference type="ARBA" id="ARBA00022490"/>
    </source>
</evidence>
<comment type="subcellular location">
    <subcellularLocation>
        <location evidence="1">Cytoplasm</location>
    </subcellularLocation>
</comment>
<dbReference type="GO" id="GO:0003677">
    <property type="term" value="F:DNA binding"/>
    <property type="evidence" value="ECO:0007669"/>
    <property type="project" value="UniProtKB-KW"/>
</dbReference>
<evidence type="ECO:0000256" key="11">
    <source>
        <dbReference type="ARBA" id="ARBA00033276"/>
    </source>
</evidence>
<evidence type="ECO:0000259" key="14">
    <source>
        <dbReference type="Pfam" id="PF02768"/>
    </source>
</evidence>
<dbReference type="SMART" id="SM00480">
    <property type="entry name" value="POL3Bc"/>
    <property type="match status" value="1"/>
</dbReference>
<evidence type="ECO:0000259" key="12">
    <source>
        <dbReference type="Pfam" id="PF00712"/>
    </source>
</evidence>
<dbReference type="PANTHER" id="PTHR30478:SF0">
    <property type="entry name" value="BETA SLIDING CLAMP"/>
    <property type="match status" value="1"/>
</dbReference>
<evidence type="ECO:0000256" key="9">
    <source>
        <dbReference type="ARBA" id="ARBA00023125"/>
    </source>
</evidence>
<evidence type="ECO:0000313" key="15">
    <source>
        <dbReference type="EMBL" id="EPE99504.1"/>
    </source>
</evidence>
<evidence type="ECO:0000256" key="8">
    <source>
        <dbReference type="ARBA" id="ARBA00022932"/>
    </source>
</evidence>
<evidence type="ECO:0000313" key="16">
    <source>
        <dbReference type="Proteomes" id="UP000014411"/>
    </source>
</evidence>
<accession>S3HLL3</accession>
<organism evidence="15 16">
    <name type="scientific">Rhizobium grahamii CCGE 502</name>
    <dbReference type="NCBI Taxonomy" id="990285"/>
    <lineage>
        <taxon>Bacteria</taxon>
        <taxon>Pseudomonadati</taxon>
        <taxon>Pseudomonadota</taxon>
        <taxon>Alphaproteobacteria</taxon>
        <taxon>Hyphomicrobiales</taxon>
        <taxon>Rhizobiaceae</taxon>
        <taxon>Rhizobium/Agrobacterium group</taxon>
        <taxon>Rhizobium</taxon>
    </lineage>
</organism>
<gene>
    <name evidence="15" type="ORF">RGCCGE502_04955</name>
</gene>
<dbReference type="GO" id="GO:0008408">
    <property type="term" value="F:3'-5' exonuclease activity"/>
    <property type="evidence" value="ECO:0007669"/>
    <property type="project" value="InterPro"/>
</dbReference>
<dbReference type="Gene3D" id="3.70.10.10">
    <property type="match status" value="1"/>
</dbReference>
<dbReference type="HOGENOM" id="CLU_038149_4_0_5"/>
<dbReference type="GO" id="GO:0005737">
    <property type="term" value="C:cytoplasm"/>
    <property type="evidence" value="ECO:0007669"/>
    <property type="project" value="UniProtKB-SubCell"/>
</dbReference>
<evidence type="ECO:0000256" key="2">
    <source>
        <dbReference type="ARBA" id="ARBA00010752"/>
    </source>
</evidence>
<evidence type="ECO:0000256" key="3">
    <source>
        <dbReference type="ARBA" id="ARBA00021035"/>
    </source>
</evidence>
<dbReference type="InterPro" id="IPR022634">
    <property type="entry name" value="DNA_polIII_beta_N"/>
</dbReference>
<dbReference type="PANTHER" id="PTHR30478">
    <property type="entry name" value="DNA POLYMERASE III SUBUNIT BETA"/>
    <property type="match status" value="1"/>
</dbReference>
<evidence type="ECO:0000256" key="5">
    <source>
        <dbReference type="ARBA" id="ARBA00022679"/>
    </source>
</evidence>
<dbReference type="STRING" id="990285.RGCCGE502_04955"/>
<dbReference type="Pfam" id="PF00712">
    <property type="entry name" value="DNA_pol3_beta"/>
    <property type="match status" value="1"/>
</dbReference>
<dbReference type="EMBL" id="AEYE02000005">
    <property type="protein sequence ID" value="EPE99504.1"/>
    <property type="molecule type" value="Genomic_DNA"/>
</dbReference>
<name>S3HLL3_9HYPH</name>
<keyword evidence="8" id="KW-0239">DNA-directed DNA polymerase</keyword>
<evidence type="ECO:0000256" key="1">
    <source>
        <dbReference type="ARBA" id="ARBA00004496"/>
    </source>
</evidence>
<keyword evidence="16" id="KW-1185">Reference proteome</keyword>
<dbReference type="Pfam" id="PF02767">
    <property type="entry name" value="DNA_pol3_beta_2"/>
    <property type="match status" value="1"/>
</dbReference>
<dbReference type="GO" id="GO:0009360">
    <property type="term" value="C:DNA polymerase III complex"/>
    <property type="evidence" value="ECO:0007669"/>
    <property type="project" value="InterPro"/>
</dbReference>
<comment type="caution">
    <text evidence="15">The sequence shown here is derived from an EMBL/GenBank/DDBJ whole genome shotgun (WGS) entry which is preliminary data.</text>
</comment>
<dbReference type="CDD" id="cd00140">
    <property type="entry name" value="beta_clamp"/>
    <property type="match status" value="1"/>
</dbReference>
<feature type="domain" description="DNA polymerase III beta sliding clamp N-terminal" evidence="12">
    <location>
        <begin position="2"/>
        <end position="124"/>
    </location>
</feature>
<dbReference type="Pfam" id="PF02768">
    <property type="entry name" value="DNA_pol3_beta_3"/>
    <property type="match status" value="1"/>
</dbReference>
<keyword evidence="5 15" id="KW-0808">Transferase</keyword>
<sequence length="387" mass="41303">MFITEKASIAAALSVAKDAVDGKAKIPVLTHVLFDREGDRLSITGTNLDQEIRSTFSAEIGRDFEPFACPAQMLVDIVKNVADGFNITVEAGRTAGKISDIRIRSGAFRTKLPVLPASDFPVMPSGNLPHQLSLSAVNFLKALKAVSFAVETNEQRYAYCGVRLDAEADGLMVCASNGNRLAKRFLSSIEFDQDLYGVPSVTVPNAAIPAIVKILDKKEDVTIDLSEDKIRVASDEAVLTSKLVDGDFVPYKALSPSKNGVRATFSAQALATALARVLTISSDKMSGVAFDFQPGRLVLQSSSDAVGGEASDEIQIQCDGEIRQGYNGRYVIAALEHLDRDEVEIIVGEGRNPAFLSTAGDPNTVMMVGVMRITGASSVTAHESEAA</sequence>
<protein>
    <recommendedName>
        <fullName evidence="3">Beta sliding clamp</fullName>
    </recommendedName>
    <alternativeName>
        <fullName evidence="11">Beta-clamp processivity factor</fullName>
    </alternativeName>
    <alternativeName>
        <fullName evidence="10">DNA polymerase III beta sliding clamp subunit</fullName>
    </alternativeName>
</protein>
<feature type="domain" description="DNA polymerase III beta sliding clamp C-terminal" evidence="14">
    <location>
        <begin position="255"/>
        <end position="366"/>
    </location>
</feature>
<evidence type="ECO:0000256" key="10">
    <source>
        <dbReference type="ARBA" id="ARBA00030988"/>
    </source>
</evidence>
<dbReference type="InterPro" id="IPR022635">
    <property type="entry name" value="DNA_polIII_beta_C"/>
</dbReference>